<dbReference type="Bgee" id="FBgn0259962">
    <property type="expression patterns" value="Expressed in spermatid in male reproductive gland and 12 other cell types or tissues"/>
</dbReference>
<name>C0PDE9_DROME</name>
<dbReference type="OrthoDB" id="7847124at2759"/>
<proteinExistence type="evidence at transcript level"/>
<reference evidence="2" key="1">
    <citation type="submission" date="2009-02" db="EMBL/GenBank/DDBJ databases">
        <authorList>
            <person name="Carlson J."/>
            <person name="Booth B."/>
            <person name="Frise E."/>
            <person name="Sandler J."/>
            <person name="Wan K."/>
            <person name="Yu C."/>
            <person name="Celniker S."/>
        </authorList>
    </citation>
    <scope>NUCLEOTIDE SEQUENCE</scope>
</reference>
<evidence type="ECO:0000256" key="1">
    <source>
        <dbReference type="SAM" id="SignalP"/>
    </source>
</evidence>
<keyword evidence="1" id="KW-0732">Signal</keyword>
<accession>C0PDE9</accession>
<dbReference type="EMBL" id="BT066318">
    <property type="protein sequence ID" value="ACN32194.1"/>
    <property type="molecule type" value="mRNA"/>
</dbReference>
<feature type="signal peptide" evidence="1">
    <location>
        <begin position="1"/>
        <end position="16"/>
    </location>
</feature>
<feature type="non-terminal residue" evidence="2">
    <location>
        <position position="1"/>
    </location>
</feature>
<dbReference type="VEuPathDB" id="VectorBase:FBgn0259962"/>
<sequence length="94" mass="11102">EMKFFILISFLLVCQGSNEEEDNIIAELCFNPNSGPPCQKLKTYYWDKEKNRCVLSRYLMQPCGFFDTIDMCDKICTKESWTISHLEVYVRNMP</sequence>
<protein>
    <submittedName>
        <fullName evidence="2">MIP06209p</fullName>
    </submittedName>
</protein>
<evidence type="ECO:0000313" key="2">
    <source>
        <dbReference type="EMBL" id="ACN32194.1"/>
    </source>
</evidence>
<dbReference type="AlphaFoldDB" id="C0PDE9"/>
<feature type="chain" id="PRO_5002901680" evidence="1">
    <location>
        <begin position="17"/>
        <end position="94"/>
    </location>
</feature>
<gene>
    <name evidence="2" type="primary">Sfp33A1-RA</name>
</gene>
<dbReference type="HOGENOM" id="CLU_2401949_0_0_1"/>
<dbReference type="ExpressionAtlas" id="C0PDE9">
    <property type="expression patterns" value="baseline and differential"/>
</dbReference>
<organism evidence="2">
    <name type="scientific">Drosophila melanogaster</name>
    <name type="common">Fruit fly</name>
    <dbReference type="NCBI Taxonomy" id="7227"/>
    <lineage>
        <taxon>Eukaryota</taxon>
        <taxon>Metazoa</taxon>
        <taxon>Ecdysozoa</taxon>
        <taxon>Arthropoda</taxon>
        <taxon>Hexapoda</taxon>
        <taxon>Insecta</taxon>
        <taxon>Pterygota</taxon>
        <taxon>Neoptera</taxon>
        <taxon>Endopterygota</taxon>
        <taxon>Diptera</taxon>
        <taxon>Brachycera</taxon>
        <taxon>Muscomorpha</taxon>
        <taxon>Ephydroidea</taxon>
        <taxon>Drosophilidae</taxon>
        <taxon>Drosophila</taxon>
        <taxon>Sophophora</taxon>
    </lineage>
</organism>